<dbReference type="PANTHER" id="PTHR37437">
    <property type="entry name" value="LIPOCALIN-RELATED PROTEIN-RELATED"/>
    <property type="match status" value="1"/>
</dbReference>
<dbReference type="Pfam" id="PF08212">
    <property type="entry name" value="Lipocalin_2"/>
    <property type="match status" value="1"/>
</dbReference>
<feature type="signal peptide" evidence="2">
    <location>
        <begin position="1"/>
        <end position="17"/>
    </location>
</feature>
<comment type="similarity">
    <text evidence="1 2">Belongs to the calycin superfamily. Lipocalin family.</text>
</comment>
<dbReference type="InterPro" id="IPR022271">
    <property type="entry name" value="Lipocalin_ApoD"/>
</dbReference>
<dbReference type="InterPro" id="IPR012674">
    <property type="entry name" value="Calycin"/>
</dbReference>
<feature type="chain" id="PRO_5031673807" description="Lipocalin/cytosolic fatty-acid binding domain-containing protein" evidence="2">
    <location>
        <begin position="18"/>
        <end position="210"/>
    </location>
</feature>
<organism evidence="4">
    <name type="scientific">Spumella elongata</name>
    <dbReference type="NCBI Taxonomy" id="89044"/>
    <lineage>
        <taxon>Eukaryota</taxon>
        <taxon>Sar</taxon>
        <taxon>Stramenopiles</taxon>
        <taxon>Ochrophyta</taxon>
        <taxon>Chrysophyceae</taxon>
        <taxon>Chromulinales</taxon>
        <taxon>Chromulinaceae</taxon>
        <taxon>Spumella</taxon>
    </lineage>
</organism>
<dbReference type="AlphaFoldDB" id="A0A7S3H860"/>
<dbReference type="InterPro" id="IPR000566">
    <property type="entry name" value="Lipocln_cytosolic_FA-bd_dom"/>
</dbReference>
<reference evidence="4" key="1">
    <citation type="submission" date="2021-01" db="EMBL/GenBank/DDBJ databases">
        <authorList>
            <person name="Corre E."/>
            <person name="Pelletier E."/>
            <person name="Niang G."/>
            <person name="Scheremetjew M."/>
            <person name="Finn R."/>
            <person name="Kale V."/>
            <person name="Holt S."/>
            <person name="Cochrane G."/>
            <person name="Meng A."/>
            <person name="Brown T."/>
            <person name="Cohen L."/>
        </authorList>
    </citation>
    <scope>NUCLEOTIDE SEQUENCE</scope>
    <source>
        <strain evidence="4">CCAP 955/1</strain>
    </source>
</reference>
<dbReference type="CDD" id="cd19438">
    <property type="entry name" value="lipocalin_Blc-like"/>
    <property type="match status" value="1"/>
</dbReference>
<dbReference type="InterPro" id="IPR047202">
    <property type="entry name" value="Lipocalin_Blc-like_dom"/>
</dbReference>
<proteinExistence type="inferred from homology"/>
<protein>
    <recommendedName>
        <fullName evidence="3">Lipocalin/cytosolic fatty-acid binding domain-containing protein</fullName>
    </recommendedName>
</protein>
<dbReference type="SUPFAM" id="SSF50814">
    <property type="entry name" value="Lipocalins"/>
    <property type="match status" value="1"/>
</dbReference>
<dbReference type="Gene3D" id="2.40.128.20">
    <property type="match status" value="1"/>
</dbReference>
<evidence type="ECO:0000259" key="3">
    <source>
        <dbReference type="Pfam" id="PF08212"/>
    </source>
</evidence>
<name>A0A7S3H860_9STRA</name>
<gene>
    <name evidence="4" type="ORF">SELO1098_LOCUS15711</name>
</gene>
<evidence type="ECO:0000256" key="2">
    <source>
        <dbReference type="PIRNR" id="PIRNR036893"/>
    </source>
</evidence>
<sequence>MFKAVIVFLTFASAVFGLSTGTGKINPDTVTTLDVPKYLGLWYQMAADQIVYSTFEKDNFCVTAVYGDNGDGTISVHNYATIGSPTGNPDTIDGYAYQTKPDTYPGQLKVVFNSSDASPFPAPYWVLELGPVNTNGLYDWAIVSDSISEFLFVLARDVATFNSQYKKSVYAELTKLGFTGKTAPIDTYQGADCVYESTRRHAQIKKMESK</sequence>
<accession>A0A7S3H860</accession>
<dbReference type="EMBL" id="HBIC01031059">
    <property type="protein sequence ID" value="CAE0286868.1"/>
    <property type="molecule type" value="Transcribed_RNA"/>
</dbReference>
<keyword evidence="2" id="KW-0732">Signal</keyword>
<dbReference type="PIRSF" id="PIRSF036893">
    <property type="entry name" value="Lipocalin_ApoD"/>
    <property type="match status" value="1"/>
</dbReference>
<dbReference type="PANTHER" id="PTHR37437:SF1">
    <property type="entry name" value="LIPOCALIN-RELATED PROTEIN"/>
    <property type="match status" value="1"/>
</dbReference>
<feature type="domain" description="Lipocalin/cytosolic fatty-acid binding" evidence="3">
    <location>
        <begin position="33"/>
        <end position="178"/>
    </location>
</feature>
<evidence type="ECO:0000313" key="4">
    <source>
        <dbReference type="EMBL" id="CAE0286868.1"/>
    </source>
</evidence>
<evidence type="ECO:0000256" key="1">
    <source>
        <dbReference type="ARBA" id="ARBA00006889"/>
    </source>
</evidence>